<dbReference type="EMBL" id="JBHSPX010000007">
    <property type="protein sequence ID" value="MFC6065232.1"/>
    <property type="molecule type" value="Genomic_DNA"/>
</dbReference>
<comment type="catalytic activity">
    <reaction evidence="6">
        <text>D-ribose 5-phosphate + uracil = psi-UMP + H2O</text>
        <dbReference type="Rhea" id="RHEA:18337"/>
        <dbReference type="ChEBI" id="CHEBI:15377"/>
        <dbReference type="ChEBI" id="CHEBI:17568"/>
        <dbReference type="ChEBI" id="CHEBI:58380"/>
        <dbReference type="ChEBI" id="CHEBI:78346"/>
        <dbReference type="EC" id="4.2.1.70"/>
    </reaction>
</comment>
<feature type="binding site" evidence="6">
    <location>
        <position position="110"/>
    </location>
    <ligand>
        <name>substrate</name>
    </ligand>
</feature>
<keyword evidence="2 6" id="KW-0378">Hydrolase</keyword>
<sequence>MTRQAAHLPAVSDEVHRALGAGRPVVALESTIFTHGLPRPRNLAIAREAEEILRAADVVPATTGVVAGVPTVGLSDADIERLCTADGVAKASVRDLPGAIATGRDAGTTVAATSHLAHLAGVQVFATGGLGGVHHGARTSFDESADLVTLARTPVTVVSAGVKSVLDIGATLERLETLSIPVVGYRTRRFPGFYVADSGHGIDTSAESPEEIAAMIRARDALGLRSALLVANPVPRDRQLDPQLHERVLSEAWDAAAREGVSGAATTPFLLDRIRRATGGRSLDVNAEVYRNNVTVGAAIARAAAG</sequence>
<evidence type="ECO:0000256" key="5">
    <source>
        <dbReference type="ARBA" id="ARBA00023295"/>
    </source>
</evidence>
<keyword evidence="3 6" id="KW-0464">Manganese</keyword>
<keyword evidence="1 6" id="KW-0479">Metal-binding</keyword>
<reference evidence="8" key="1">
    <citation type="journal article" date="2019" name="Int. J. Syst. Evol. Microbiol.">
        <title>The Global Catalogue of Microorganisms (GCM) 10K type strain sequencing project: providing services to taxonomists for standard genome sequencing and annotation.</title>
        <authorList>
            <consortium name="The Broad Institute Genomics Platform"/>
            <consortium name="The Broad Institute Genome Sequencing Center for Infectious Disease"/>
            <person name="Wu L."/>
            <person name="Ma J."/>
        </authorList>
    </citation>
    <scope>NUCLEOTIDE SEQUENCE [LARGE SCALE GENOMIC DNA]</scope>
    <source>
        <strain evidence="8">CGMCC 1.15180</strain>
    </source>
</reference>
<keyword evidence="5 6" id="KW-0326">Glycosidase</keyword>
<feature type="binding site" evidence="6">
    <location>
        <position position="90"/>
    </location>
    <ligand>
        <name>substrate</name>
    </ligand>
</feature>
<dbReference type="GO" id="GO:0016798">
    <property type="term" value="F:hydrolase activity, acting on glycosyl bonds"/>
    <property type="evidence" value="ECO:0007669"/>
    <property type="project" value="UniProtKB-KW"/>
</dbReference>
<organism evidence="7 8">
    <name type="scientific">Streptomyces ochraceiscleroticus</name>
    <dbReference type="NCBI Taxonomy" id="47761"/>
    <lineage>
        <taxon>Bacteria</taxon>
        <taxon>Bacillati</taxon>
        <taxon>Actinomycetota</taxon>
        <taxon>Actinomycetes</taxon>
        <taxon>Kitasatosporales</taxon>
        <taxon>Streptomycetaceae</taxon>
        <taxon>Streptomyces</taxon>
    </lineage>
</organism>
<comment type="function">
    <text evidence="6">Catalyzes the reversible cleavage of pseudouridine 5'-phosphate (PsiMP) to ribose 5-phosphate and uracil. Functions biologically in the cleavage direction, as part of a pseudouridine degradation pathway.</text>
</comment>
<evidence type="ECO:0000256" key="4">
    <source>
        <dbReference type="ARBA" id="ARBA00023239"/>
    </source>
</evidence>
<comment type="cofactor">
    <cofactor evidence="6">
        <name>Mn(2+)</name>
        <dbReference type="ChEBI" id="CHEBI:29035"/>
    </cofactor>
    <text evidence="6">Binds 1 Mn(2+) ion per subunit.</text>
</comment>
<keyword evidence="8" id="KW-1185">Reference proteome</keyword>
<dbReference type="Gene3D" id="3.40.1790.10">
    <property type="entry name" value="Indigoidine synthase domain"/>
    <property type="match status" value="1"/>
</dbReference>
<evidence type="ECO:0000256" key="1">
    <source>
        <dbReference type="ARBA" id="ARBA00022723"/>
    </source>
</evidence>
<gene>
    <name evidence="6" type="primary">psuG</name>
    <name evidence="7" type="ORF">ACFP4F_22200</name>
</gene>
<dbReference type="RefSeq" id="WP_031064122.1">
    <property type="nucleotide sequence ID" value="NZ_JBHSPX010000007.1"/>
</dbReference>
<feature type="binding site" evidence="6">
    <location>
        <begin position="144"/>
        <end position="146"/>
    </location>
    <ligand>
        <name>substrate</name>
    </ligand>
</feature>
<feature type="binding site" evidence="6">
    <location>
        <position position="142"/>
    </location>
    <ligand>
        <name>Mn(2+)</name>
        <dbReference type="ChEBI" id="CHEBI:29035"/>
    </ligand>
</feature>
<dbReference type="PANTHER" id="PTHR42909:SF1">
    <property type="entry name" value="CARBOHYDRATE KINASE PFKB DOMAIN-CONTAINING PROTEIN"/>
    <property type="match status" value="1"/>
</dbReference>
<dbReference type="Proteomes" id="UP001596139">
    <property type="component" value="Unassembled WGS sequence"/>
</dbReference>
<evidence type="ECO:0000256" key="6">
    <source>
        <dbReference type="HAMAP-Rule" id="MF_01876"/>
    </source>
</evidence>
<dbReference type="EC" id="4.2.1.70" evidence="6"/>
<evidence type="ECO:0000313" key="7">
    <source>
        <dbReference type="EMBL" id="MFC6065232.1"/>
    </source>
</evidence>
<comment type="similarity">
    <text evidence="6">Belongs to the pseudouridine-5'-phosphate glycosidase family.</text>
</comment>
<keyword evidence="4 6" id="KW-0456">Lyase</keyword>
<feature type="active site" description="Nucleophile" evidence="6">
    <location>
        <position position="163"/>
    </location>
</feature>
<dbReference type="InterPro" id="IPR022830">
    <property type="entry name" value="Indigdn_synthA-like"/>
</dbReference>
<dbReference type="SUPFAM" id="SSF110581">
    <property type="entry name" value="Indigoidine synthase A-like"/>
    <property type="match status" value="1"/>
</dbReference>
<comment type="caution">
    <text evidence="7">The sequence shown here is derived from an EMBL/GenBank/DDBJ whole genome shotgun (WGS) entry which is preliminary data.</text>
</comment>
<dbReference type="PANTHER" id="PTHR42909">
    <property type="entry name" value="ZGC:136858"/>
    <property type="match status" value="1"/>
</dbReference>
<accession>A0ABW1MQJ8</accession>
<protein>
    <recommendedName>
        <fullName evidence="6">Pseudouridine-5'-phosphate glycosidase</fullName>
        <shortName evidence="6">PsiMP glycosidase</shortName>
        <ecNumber evidence="6">4.2.1.70</ecNumber>
    </recommendedName>
</protein>
<dbReference type="HAMAP" id="MF_01876">
    <property type="entry name" value="PsiMP_glycosidase"/>
    <property type="match status" value="1"/>
</dbReference>
<evidence type="ECO:0000256" key="2">
    <source>
        <dbReference type="ARBA" id="ARBA00022801"/>
    </source>
</evidence>
<dbReference type="Pfam" id="PF04227">
    <property type="entry name" value="Indigoidine_A"/>
    <property type="match status" value="1"/>
</dbReference>
<comment type="subunit">
    <text evidence="6">Homotrimer.</text>
</comment>
<evidence type="ECO:0000313" key="8">
    <source>
        <dbReference type="Proteomes" id="UP001596139"/>
    </source>
</evidence>
<evidence type="ECO:0000256" key="3">
    <source>
        <dbReference type="ARBA" id="ARBA00023211"/>
    </source>
</evidence>
<feature type="active site" description="Proton donor" evidence="6">
    <location>
        <position position="29"/>
    </location>
</feature>
<name>A0ABW1MQJ8_9ACTN</name>
<dbReference type="InterPro" id="IPR007342">
    <property type="entry name" value="PsuG"/>
</dbReference>
<proteinExistence type="inferred from homology"/>